<name>A0A1T5HG22_9BACT</name>
<dbReference type="STRING" id="651661.SAMN05660293_05501"/>
<proteinExistence type="predicted"/>
<dbReference type="EMBL" id="FUZA01000014">
    <property type="protein sequence ID" value="SKC19628.1"/>
    <property type="molecule type" value="Genomic_DNA"/>
</dbReference>
<sequence>MSAKKDVEKDVKPKPDGTSKVAVRRSKLIYEAYQEEPDDREMLFQAAAMCQVFLPRREPLTPSEVWETESGKFTMTVIPLPVMNPATHKNEYIGLPYGTKARIILANLNAIAVQTQNRVIDVSSNNLTQFVKEIGMTDGGSQISGVRDQIARLSNSIMRLTFDGAEWQDNTNMPIVSRFTVFKDSNQQRWPEQIELSEQYFKNLVEHAVPLPKLHLAALSNNATAIDLYCFLAHRLHRIPKGKPQFLAWKTLKDQFGGEYTRMTDFRTNFKKTWDLVRTLYTDAKIEQKGTRGMLLHNSPTPIPQQLFMFAK</sequence>
<keyword evidence="2" id="KW-1185">Reference proteome</keyword>
<accession>A0A1T5HG22</accession>
<dbReference type="OrthoDB" id="932750at2"/>
<dbReference type="Proteomes" id="UP000190897">
    <property type="component" value="Unassembled WGS sequence"/>
</dbReference>
<protein>
    <submittedName>
        <fullName evidence="1">RepA protein</fullName>
    </submittedName>
</protein>
<gene>
    <name evidence="1" type="ORF">SAMN05660293_05501</name>
</gene>
<dbReference type="InterPro" id="IPR006881">
    <property type="entry name" value="RepA_C"/>
</dbReference>
<reference evidence="2" key="1">
    <citation type="submission" date="2017-02" db="EMBL/GenBank/DDBJ databases">
        <authorList>
            <person name="Varghese N."/>
            <person name="Submissions S."/>
        </authorList>
    </citation>
    <scope>NUCLEOTIDE SEQUENCE [LARGE SCALE GENOMIC DNA]</scope>
    <source>
        <strain evidence="2">DSM 22270</strain>
    </source>
</reference>
<dbReference type="AlphaFoldDB" id="A0A1T5HG22"/>
<dbReference type="RefSeq" id="WP_082217923.1">
    <property type="nucleotide sequence ID" value="NZ_FUZA01000014.1"/>
</dbReference>
<dbReference type="Pfam" id="PF04796">
    <property type="entry name" value="RepA_C"/>
    <property type="match status" value="1"/>
</dbReference>
<evidence type="ECO:0000313" key="2">
    <source>
        <dbReference type="Proteomes" id="UP000190897"/>
    </source>
</evidence>
<organism evidence="1 2">
    <name type="scientific">Dyadobacter psychrophilus</name>
    <dbReference type="NCBI Taxonomy" id="651661"/>
    <lineage>
        <taxon>Bacteria</taxon>
        <taxon>Pseudomonadati</taxon>
        <taxon>Bacteroidota</taxon>
        <taxon>Cytophagia</taxon>
        <taxon>Cytophagales</taxon>
        <taxon>Spirosomataceae</taxon>
        <taxon>Dyadobacter</taxon>
    </lineage>
</organism>
<evidence type="ECO:0000313" key="1">
    <source>
        <dbReference type="EMBL" id="SKC19628.1"/>
    </source>
</evidence>